<gene>
    <name evidence="2" type="ORF">TKK_016344</name>
</gene>
<dbReference type="EMBL" id="JBJJXI010000129">
    <property type="protein sequence ID" value="KAL3388633.1"/>
    <property type="molecule type" value="Genomic_DNA"/>
</dbReference>
<organism evidence="2 3">
    <name type="scientific">Trichogramma kaykai</name>
    <dbReference type="NCBI Taxonomy" id="54128"/>
    <lineage>
        <taxon>Eukaryota</taxon>
        <taxon>Metazoa</taxon>
        <taxon>Ecdysozoa</taxon>
        <taxon>Arthropoda</taxon>
        <taxon>Hexapoda</taxon>
        <taxon>Insecta</taxon>
        <taxon>Pterygota</taxon>
        <taxon>Neoptera</taxon>
        <taxon>Endopterygota</taxon>
        <taxon>Hymenoptera</taxon>
        <taxon>Apocrita</taxon>
        <taxon>Proctotrupomorpha</taxon>
        <taxon>Chalcidoidea</taxon>
        <taxon>Trichogrammatidae</taxon>
        <taxon>Trichogramma</taxon>
    </lineage>
</organism>
<reference evidence="2 3" key="1">
    <citation type="journal article" date="2024" name="bioRxiv">
        <title>A reference genome for Trichogramma kaykai: A tiny desert-dwelling parasitoid wasp with competing sex-ratio distorters.</title>
        <authorList>
            <person name="Culotta J."/>
            <person name="Lindsey A.R."/>
        </authorList>
    </citation>
    <scope>NUCLEOTIDE SEQUENCE [LARGE SCALE GENOMIC DNA]</scope>
    <source>
        <strain evidence="2 3">KSX58</strain>
    </source>
</reference>
<comment type="caution">
    <text evidence="2">The sequence shown here is derived from an EMBL/GenBank/DDBJ whole genome shotgun (WGS) entry which is preliminary data.</text>
</comment>
<dbReference type="AlphaFoldDB" id="A0ABD2W6P2"/>
<accession>A0ABD2W6P2</accession>
<proteinExistence type="predicted"/>
<evidence type="ECO:0000313" key="3">
    <source>
        <dbReference type="Proteomes" id="UP001627154"/>
    </source>
</evidence>
<dbReference type="InterPro" id="IPR008906">
    <property type="entry name" value="HATC_C_dom"/>
</dbReference>
<keyword evidence="3" id="KW-1185">Reference proteome</keyword>
<sequence length="313" mass="36642">MKSDEDQKPEVRREASTLSSNIIKIENCYMAVLRNTILNRFESTSQYLQKVDVDLLTASRMLDSLVVFVQNLLEKFNEFEAKAKQLGDIEKSDYADTRRRKIKKRLADGSTQSSTLSGPDKFRIKSFYPIIDRLVSELKHRSEAYAYITKLFGFLQRLLTISDTELAEKCIELVKTYSNDLNENLLNEVRQFIPLLREQPREKFIEVDTSEIQEKNLNLLKVLEWMIQFDAQQVFPNLYIALRLLLTILIANCETERSFSVLKRIKNMYRSTMLDDRLSSLTIMSIEKEILRSLNFDGIIDNFARAKARKKYF</sequence>
<feature type="domain" description="HAT C-terminal dimerisation" evidence="1">
    <location>
        <begin position="214"/>
        <end position="289"/>
    </location>
</feature>
<name>A0ABD2W6P2_9HYME</name>
<dbReference type="PANTHER" id="PTHR46289">
    <property type="entry name" value="52 KDA REPRESSOR OF THE INHIBITOR OF THE PROTEIN KINASE-LIKE PROTEIN-RELATED"/>
    <property type="match status" value="1"/>
</dbReference>
<evidence type="ECO:0000259" key="1">
    <source>
        <dbReference type="Pfam" id="PF05699"/>
    </source>
</evidence>
<dbReference type="InterPro" id="IPR052958">
    <property type="entry name" value="IFN-induced_PKR_regulator"/>
</dbReference>
<dbReference type="Proteomes" id="UP001627154">
    <property type="component" value="Unassembled WGS sequence"/>
</dbReference>
<protein>
    <recommendedName>
        <fullName evidence="1">HAT C-terminal dimerisation domain-containing protein</fullName>
    </recommendedName>
</protein>
<dbReference type="PANTHER" id="PTHR46289:SF14">
    <property type="entry name" value="DUF4371 DOMAIN-CONTAINING PROTEIN"/>
    <property type="match status" value="1"/>
</dbReference>
<evidence type="ECO:0000313" key="2">
    <source>
        <dbReference type="EMBL" id="KAL3388633.1"/>
    </source>
</evidence>
<dbReference type="Pfam" id="PF05699">
    <property type="entry name" value="Dimer_Tnp_hAT"/>
    <property type="match status" value="1"/>
</dbReference>